<protein>
    <recommendedName>
        <fullName evidence="1">non-specific serine/threonine protein kinase</fullName>
        <ecNumber evidence="1">2.7.11.1</ecNumber>
    </recommendedName>
</protein>
<evidence type="ECO:0000313" key="11">
    <source>
        <dbReference type="Proteomes" id="UP000555552"/>
    </source>
</evidence>
<comment type="caution">
    <text evidence="10">The sequence shown here is derived from an EMBL/GenBank/DDBJ whole genome shotgun (WGS) entry which is preliminary data.</text>
</comment>
<organism evidence="10 11">
    <name type="scientific">Pseudokineococcus marinus</name>
    <dbReference type="NCBI Taxonomy" id="351215"/>
    <lineage>
        <taxon>Bacteria</taxon>
        <taxon>Bacillati</taxon>
        <taxon>Actinomycetota</taxon>
        <taxon>Actinomycetes</taxon>
        <taxon>Kineosporiales</taxon>
        <taxon>Kineosporiaceae</taxon>
        <taxon>Pseudokineococcus</taxon>
    </lineage>
</organism>
<dbReference type="SUPFAM" id="SSF56112">
    <property type="entry name" value="Protein kinase-like (PK-like)"/>
    <property type="match status" value="1"/>
</dbReference>
<dbReference type="GO" id="GO:0005524">
    <property type="term" value="F:ATP binding"/>
    <property type="evidence" value="ECO:0007669"/>
    <property type="project" value="UniProtKB-KW"/>
</dbReference>
<keyword evidence="4" id="KW-0547">Nucleotide-binding</keyword>
<dbReference type="Proteomes" id="UP000555552">
    <property type="component" value="Unassembled WGS sequence"/>
</dbReference>
<dbReference type="InterPro" id="IPR011009">
    <property type="entry name" value="Kinase-like_dom_sf"/>
</dbReference>
<accession>A0A849BNR8</accession>
<comment type="catalytic activity">
    <reaction evidence="8">
        <text>L-seryl-[protein] + ATP = O-phospho-L-seryl-[protein] + ADP + H(+)</text>
        <dbReference type="Rhea" id="RHEA:17989"/>
        <dbReference type="Rhea" id="RHEA-COMP:9863"/>
        <dbReference type="Rhea" id="RHEA-COMP:11604"/>
        <dbReference type="ChEBI" id="CHEBI:15378"/>
        <dbReference type="ChEBI" id="CHEBI:29999"/>
        <dbReference type="ChEBI" id="CHEBI:30616"/>
        <dbReference type="ChEBI" id="CHEBI:83421"/>
        <dbReference type="ChEBI" id="CHEBI:456216"/>
        <dbReference type="EC" id="2.7.11.1"/>
    </reaction>
</comment>
<dbReference type="GO" id="GO:0045717">
    <property type="term" value="P:negative regulation of fatty acid biosynthetic process"/>
    <property type="evidence" value="ECO:0007669"/>
    <property type="project" value="UniProtKB-ARBA"/>
</dbReference>
<dbReference type="AlphaFoldDB" id="A0A849BNR8"/>
<evidence type="ECO:0000256" key="2">
    <source>
        <dbReference type="ARBA" id="ARBA00022527"/>
    </source>
</evidence>
<evidence type="ECO:0000256" key="3">
    <source>
        <dbReference type="ARBA" id="ARBA00022679"/>
    </source>
</evidence>
<dbReference type="PROSITE" id="PS00108">
    <property type="entry name" value="PROTEIN_KINASE_ST"/>
    <property type="match status" value="1"/>
</dbReference>
<name>A0A849BNR8_9ACTN</name>
<dbReference type="InterPro" id="IPR008271">
    <property type="entry name" value="Ser/Thr_kinase_AS"/>
</dbReference>
<dbReference type="EMBL" id="JABEMA010000087">
    <property type="protein sequence ID" value="NNH22983.1"/>
    <property type="molecule type" value="Genomic_DNA"/>
</dbReference>
<dbReference type="SMART" id="SM00220">
    <property type="entry name" value="S_TKc"/>
    <property type="match status" value="1"/>
</dbReference>
<dbReference type="PROSITE" id="PS50011">
    <property type="entry name" value="PROTEIN_KINASE_DOM"/>
    <property type="match status" value="1"/>
</dbReference>
<evidence type="ECO:0000256" key="1">
    <source>
        <dbReference type="ARBA" id="ARBA00012513"/>
    </source>
</evidence>
<dbReference type="FunFam" id="1.10.510.10:FF:000021">
    <property type="entry name" value="Serine/threonine protein kinase"/>
    <property type="match status" value="1"/>
</dbReference>
<feature type="non-terminal residue" evidence="10">
    <location>
        <position position="278"/>
    </location>
</feature>
<dbReference type="GO" id="GO:0004674">
    <property type="term" value="F:protein serine/threonine kinase activity"/>
    <property type="evidence" value="ECO:0007669"/>
    <property type="project" value="UniProtKB-KW"/>
</dbReference>
<reference evidence="10 11" key="1">
    <citation type="submission" date="2020-05" db="EMBL/GenBank/DDBJ databases">
        <title>MicrobeNet Type strains.</title>
        <authorList>
            <person name="Nicholson A.C."/>
        </authorList>
    </citation>
    <scope>NUCLEOTIDE SEQUENCE [LARGE SCALE GENOMIC DNA]</scope>
    <source>
        <strain evidence="10 11">JCM 14547</strain>
    </source>
</reference>
<dbReference type="InterPro" id="IPR000719">
    <property type="entry name" value="Prot_kinase_dom"/>
</dbReference>
<evidence type="ECO:0000256" key="6">
    <source>
        <dbReference type="ARBA" id="ARBA00022840"/>
    </source>
</evidence>
<feature type="domain" description="Protein kinase" evidence="9">
    <location>
        <begin position="12"/>
        <end position="268"/>
    </location>
</feature>
<sequence>MRPSAGDVLGRYELVDRVAVGGMGEVWAARDEVLGREVAVKILKEEFTGDPGFLERFRAEARHSAGLSHPNIAGVYDYGEVEGSAYLVMELVPGAPLSDLIAREGPMDPLRAVRVMAQAASGLGAAHAAGVVHRDVKPGNLLITPDGDVKVTDFGIARAGDQAPLTRTGQVMGTAQYLAPEQAMGRPALPASDVYALGVVAHEMLTGERPFTGDSQVAVAMAQVNDAPPPLPDHVPDGVRELVEVCLRKDPARRPADGSQLAAVAAALGRGDEAGAHR</sequence>
<keyword evidence="5 10" id="KW-0418">Kinase</keyword>
<dbReference type="Gene3D" id="1.10.510.10">
    <property type="entry name" value="Transferase(Phosphotransferase) domain 1"/>
    <property type="match status" value="1"/>
</dbReference>
<dbReference type="FunFam" id="3.30.200.20:FF:000035">
    <property type="entry name" value="Serine/threonine protein kinase Stk1"/>
    <property type="match status" value="1"/>
</dbReference>
<dbReference type="EC" id="2.7.11.1" evidence="1"/>
<evidence type="ECO:0000256" key="8">
    <source>
        <dbReference type="ARBA" id="ARBA00048679"/>
    </source>
</evidence>
<dbReference type="RefSeq" id="WP_171202814.1">
    <property type="nucleotide sequence ID" value="NZ_JABEMA010000087.1"/>
</dbReference>
<evidence type="ECO:0000256" key="5">
    <source>
        <dbReference type="ARBA" id="ARBA00022777"/>
    </source>
</evidence>
<dbReference type="Pfam" id="PF00069">
    <property type="entry name" value="Pkinase"/>
    <property type="match status" value="1"/>
</dbReference>
<dbReference type="Gene3D" id="3.30.200.20">
    <property type="entry name" value="Phosphorylase Kinase, domain 1"/>
    <property type="match status" value="1"/>
</dbReference>
<keyword evidence="2 10" id="KW-0723">Serine/threonine-protein kinase</keyword>
<keyword evidence="6" id="KW-0067">ATP-binding</keyword>
<keyword evidence="3" id="KW-0808">Transferase</keyword>
<keyword evidence="11" id="KW-1185">Reference proteome</keyword>
<gene>
    <name evidence="10" type="ORF">HLB09_07740</name>
</gene>
<comment type="catalytic activity">
    <reaction evidence="7">
        <text>L-threonyl-[protein] + ATP = O-phospho-L-threonyl-[protein] + ADP + H(+)</text>
        <dbReference type="Rhea" id="RHEA:46608"/>
        <dbReference type="Rhea" id="RHEA-COMP:11060"/>
        <dbReference type="Rhea" id="RHEA-COMP:11605"/>
        <dbReference type="ChEBI" id="CHEBI:15378"/>
        <dbReference type="ChEBI" id="CHEBI:30013"/>
        <dbReference type="ChEBI" id="CHEBI:30616"/>
        <dbReference type="ChEBI" id="CHEBI:61977"/>
        <dbReference type="ChEBI" id="CHEBI:456216"/>
        <dbReference type="EC" id="2.7.11.1"/>
    </reaction>
</comment>
<proteinExistence type="predicted"/>
<dbReference type="CDD" id="cd14014">
    <property type="entry name" value="STKc_PknB_like"/>
    <property type="match status" value="1"/>
</dbReference>
<evidence type="ECO:0000256" key="7">
    <source>
        <dbReference type="ARBA" id="ARBA00047899"/>
    </source>
</evidence>
<evidence type="ECO:0000259" key="9">
    <source>
        <dbReference type="PROSITE" id="PS50011"/>
    </source>
</evidence>
<evidence type="ECO:0000313" key="10">
    <source>
        <dbReference type="EMBL" id="NNH22983.1"/>
    </source>
</evidence>
<dbReference type="PANTHER" id="PTHR43289:SF6">
    <property type="entry name" value="SERINE_THREONINE-PROTEIN KINASE NEKL-3"/>
    <property type="match status" value="1"/>
</dbReference>
<dbReference type="PANTHER" id="PTHR43289">
    <property type="entry name" value="MITOGEN-ACTIVATED PROTEIN KINASE KINASE KINASE 20-RELATED"/>
    <property type="match status" value="1"/>
</dbReference>
<evidence type="ECO:0000256" key="4">
    <source>
        <dbReference type="ARBA" id="ARBA00022741"/>
    </source>
</evidence>